<sequence>MTATPGQSVRADYGHAVEFGVRLPVGPAPGPTVRLARTAEELGLDLVVVPDRPDRPDAEAWTLLSWIAAVTDTVRIGTDGHDGTARNPAMLARAAAGLDHLSAGRVELGITMGGPGHDGEETIDVVAELWNVLDRGLARVDGPRRRLAGAQKAAPAHDVPITVRGPDPRDPDLARVAGTHADGWSVPLTGTDDLTAGRLLVDAAARDAGRDPREIRRWVTVPGASGDGWAATLLDLVVEQGVGTIVLDLGTDDPATLTRFAREIVPAVRAGADAALPHGAAGVRVRRSAALARRRPGIDYDGVPAGLAEVVEPGDLAYARLRGGYLRGGSPGIVLRAATVGQVVDALAFARRHPDLPLSRRSAGHGLSGRSTNDGGIVVDVSPMNTIEVLDETSRRVRIGPGARWTDVANALAPYGWAISSGDYGGVGVGGLATAGGVGYLARGHGLTIDRLRAVELVLADGSVVRASDAENPDLFWAVRGAGANFGIVTAFEFSADEVGPVALAALTQIVRDTTRYLVEWGRVVEESPRDLTSFLIVPPPRGRRPAVALTRTVVDSPDPDTVLSRLQPLAGLAPTYEQQVAITSYADIMANARDDAPVSRGEPVSRSGLVHHLTPEFAAAASRVLRSGAVHWFQLRSVGGAVADVDPDATAYPHRAPNFSLVVMGDDPEAVDAQWALLAPFLDGLYLSFETSLRPERIEQAWPPRTLARLRALKATYDPDGVFDDNFSLSPPSRPDNFSDTQEASPR</sequence>
<feature type="domain" description="FAD-binding PCMH-type" evidence="7">
    <location>
        <begin position="327"/>
        <end position="499"/>
    </location>
</feature>
<dbReference type="InterPro" id="IPR016166">
    <property type="entry name" value="FAD-bd_PCMH"/>
</dbReference>
<evidence type="ECO:0000256" key="1">
    <source>
        <dbReference type="ARBA" id="ARBA00001974"/>
    </source>
</evidence>
<keyword evidence="9" id="KW-1185">Reference proteome</keyword>
<dbReference type="Pfam" id="PF01565">
    <property type="entry name" value="FAD_binding_4"/>
    <property type="match status" value="1"/>
</dbReference>
<protein>
    <submittedName>
        <fullName evidence="8">LLM class flavin-dependent oxidoreductase</fullName>
    </submittedName>
</protein>
<feature type="region of interest" description="Disordered" evidence="6">
    <location>
        <begin position="149"/>
        <end position="169"/>
    </location>
</feature>
<dbReference type="PANTHER" id="PTHR42973:SF39">
    <property type="entry name" value="FAD-BINDING PCMH-TYPE DOMAIN-CONTAINING PROTEIN"/>
    <property type="match status" value="1"/>
</dbReference>
<dbReference type="InterPro" id="IPR016169">
    <property type="entry name" value="FAD-bd_PCMH_sub2"/>
</dbReference>
<evidence type="ECO:0000256" key="4">
    <source>
        <dbReference type="ARBA" id="ARBA00022827"/>
    </source>
</evidence>
<dbReference type="RefSeq" id="WP_381209046.1">
    <property type="nucleotide sequence ID" value="NZ_JBHSPC010000027.1"/>
</dbReference>
<evidence type="ECO:0000313" key="8">
    <source>
        <dbReference type="EMBL" id="MFC5670557.1"/>
    </source>
</evidence>
<dbReference type="Gene3D" id="3.30.43.10">
    <property type="entry name" value="Uridine Diphospho-n-acetylenolpyruvylglucosamine Reductase, domain 2"/>
    <property type="match status" value="1"/>
</dbReference>
<proteinExistence type="inferred from homology"/>
<dbReference type="Gene3D" id="3.40.462.20">
    <property type="match status" value="1"/>
</dbReference>
<dbReference type="InterPro" id="IPR011251">
    <property type="entry name" value="Luciferase-like_dom"/>
</dbReference>
<dbReference type="Pfam" id="PF00296">
    <property type="entry name" value="Bac_luciferase"/>
    <property type="match status" value="1"/>
</dbReference>
<dbReference type="EMBL" id="JBHSPC010000027">
    <property type="protein sequence ID" value="MFC5670557.1"/>
    <property type="molecule type" value="Genomic_DNA"/>
</dbReference>
<dbReference type="PROSITE" id="PS51387">
    <property type="entry name" value="FAD_PCMH"/>
    <property type="match status" value="1"/>
</dbReference>
<dbReference type="InterPro" id="IPR050416">
    <property type="entry name" value="FAD-linked_Oxidoreductase"/>
</dbReference>
<dbReference type="SUPFAM" id="SSF51679">
    <property type="entry name" value="Bacterial luciferase-like"/>
    <property type="match status" value="1"/>
</dbReference>
<evidence type="ECO:0000256" key="6">
    <source>
        <dbReference type="SAM" id="MobiDB-lite"/>
    </source>
</evidence>
<evidence type="ECO:0000256" key="2">
    <source>
        <dbReference type="ARBA" id="ARBA00005466"/>
    </source>
</evidence>
<dbReference type="PANTHER" id="PTHR42973">
    <property type="entry name" value="BINDING OXIDOREDUCTASE, PUTATIVE (AFU_ORTHOLOGUE AFUA_1G17690)-RELATED"/>
    <property type="match status" value="1"/>
</dbReference>
<dbReference type="Gene3D" id="3.20.20.30">
    <property type="entry name" value="Luciferase-like domain"/>
    <property type="match status" value="1"/>
</dbReference>
<evidence type="ECO:0000313" key="9">
    <source>
        <dbReference type="Proteomes" id="UP001596183"/>
    </source>
</evidence>
<comment type="caution">
    <text evidence="8">The sequence shown here is derived from an EMBL/GenBank/DDBJ whole genome shotgun (WGS) entry which is preliminary data.</text>
</comment>
<dbReference type="InterPro" id="IPR016167">
    <property type="entry name" value="FAD-bd_PCMH_sub1"/>
</dbReference>
<comment type="similarity">
    <text evidence="2">Belongs to the oxygen-dependent FAD-linked oxidoreductase family.</text>
</comment>
<keyword evidence="3" id="KW-0285">Flavoprotein</keyword>
<accession>A0ABW0XIY5</accession>
<reference evidence="9" key="1">
    <citation type="journal article" date="2019" name="Int. J. Syst. Evol. Microbiol.">
        <title>The Global Catalogue of Microorganisms (GCM) 10K type strain sequencing project: providing services to taxonomists for standard genome sequencing and annotation.</title>
        <authorList>
            <consortium name="The Broad Institute Genomics Platform"/>
            <consortium name="The Broad Institute Genome Sequencing Center for Infectious Disease"/>
            <person name="Wu L."/>
            <person name="Ma J."/>
        </authorList>
    </citation>
    <scope>NUCLEOTIDE SEQUENCE [LARGE SCALE GENOMIC DNA]</scope>
    <source>
        <strain evidence="9">JCM 13852</strain>
    </source>
</reference>
<name>A0ABW0XIY5_9ACTN</name>
<dbReference type="SUPFAM" id="SSF56176">
    <property type="entry name" value="FAD-binding/transporter-associated domain-like"/>
    <property type="match status" value="1"/>
</dbReference>
<evidence type="ECO:0000259" key="7">
    <source>
        <dbReference type="PROSITE" id="PS51387"/>
    </source>
</evidence>
<dbReference type="InterPro" id="IPR036661">
    <property type="entry name" value="Luciferase-like_sf"/>
</dbReference>
<keyword evidence="4" id="KW-0274">FAD</keyword>
<dbReference type="InterPro" id="IPR006094">
    <property type="entry name" value="Oxid_FAD_bind_N"/>
</dbReference>
<evidence type="ECO:0000256" key="3">
    <source>
        <dbReference type="ARBA" id="ARBA00022630"/>
    </source>
</evidence>
<comment type="cofactor">
    <cofactor evidence="1">
        <name>FAD</name>
        <dbReference type="ChEBI" id="CHEBI:57692"/>
    </cofactor>
</comment>
<gene>
    <name evidence="8" type="ORF">ACFP2V_10650</name>
</gene>
<feature type="region of interest" description="Disordered" evidence="6">
    <location>
        <begin position="725"/>
        <end position="748"/>
    </location>
</feature>
<feature type="compositionally biased region" description="Polar residues" evidence="6">
    <location>
        <begin position="728"/>
        <end position="748"/>
    </location>
</feature>
<organism evidence="8 9">
    <name type="scientific">Streptomyces incanus</name>
    <dbReference type="NCBI Taxonomy" id="887453"/>
    <lineage>
        <taxon>Bacteria</taxon>
        <taxon>Bacillati</taxon>
        <taxon>Actinomycetota</taxon>
        <taxon>Actinomycetes</taxon>
        <taxon>Kitasatosporales</taxon>
        <taxon>Streptomycetaceae</taxon>
        <taxon>Streptomyces</taxon>
    </lineage>
</organism>
<dbReference type="InterPro" id="IPR016164">
    <property type="entry name" value="FAD-linked_Oxase-like_C"/>
</dbReference>
<dbReference type="Proteomes" id="UP001596183">
    <property type="component" value="Unassembled WGS sequence"/>
</dbReference>
<dbReference type="Gene3D" id="3.30.465.10">
    <property type="match status" value="1"/>
</dbReference>
<dbReference type="SUPFAM" id="SSF55103">
    <property type="entry name" value="FAD-linked oxidases, C-terminal domain"/>
    <property type="match status" value="1"/>
</dbReference>
<keyword evidence="5" id="KW-0560">Oxidoreductase</keyword>
<evidence type="ECO:0000256" key="5">
    <source>
        <dbReference type="ARBA" id="ARBA00023002"/>
    </source>
</evidence>
<dbReference type="InterPro" id="IPR036318">
    <property type="entry name" value="FAD-bd_PCMH-like_sf"/>
</dbReference>